<accession>A0A8J8P6Q5</accession>
<comment type="caution">
    <text evidence="1">The sequence shown here is derived from an EMBL/GenBank/DDBJ whole genome shotgun (WGS) entry which is preliminary data.</text>
</comment>
<dbReference type="AlphaFoldDB" id="A0A8J8P6Q5"/>
<organism evidence="1 2">
    <name type="scientific">Halteria grandinella</name>
    <dbReference type="NCBI Taxonomy" id="5974"/>
    <lineage>
        <taxon>Eukaryota</taxon>
        <taxon>Sar</taxon>
        <taxon>Alveolata</taxon>
        <taxon>Ciliophora</taxon>
        <taxon>Intramacronucleata</taxon>
        <taxon>Spirotrichea</taxon>
        <taxon>Stichotrichia</taxon>
        <taxon>Sporadotrichida</taxon>
        <taxon>Halteriidae</taxon>
        <taxon>Halteria</taxon>
    </lineage>
</organism>
<proteinExistence type="predicted"/>
<dbReference type="Proteomes" id="UP000785679">
    <property type="component" value="Unassembled WGS sequence"/>
</dbReference>
<sequence length="229" mass="26908">MLLIPWCEYRQLLLLDDGTVFMGDGDRIFKLSPPSTAATTYTLAGFQTNYLQTNAEERHLHWFAYAGTNCMVSVIEIGGFNTVYQRQVQCSSTAPPDTHTQLFQAGYYQSSSTDDTIFFQVDTRFFRIRNDYLGSSYVTQNSARPWISCVERTEPLLHEQRPPLLTPLRDILRYKLQNLNWRNQLYHQQVNIQELFIVSRKDSRWSLYDYNKFFVSVFYSYNVLKRPSL</sequence>
<reference evidence="1" key="1">
    <citation type="submission" date="2019-06" db="EMBL/GenBank/DDBJ databases">
        <authorList>
            <person name="Zheng W."/>
        </authorList>
    </citation>
    <scope>NUCLEOTIDE SEQUENCE</scope>
    <source>
        <strain evidence="1">QDHG01</strain>
    </source>
</reference>
<name>A0A8J8P6Q5_HALGN</name>
<gene>
    <name evidence="1" type="ORF">FGO68_gene17390</name>
</gene>
<evidence type="ECO:0000313" key="1">
    <source>
        <dbReference type="EMBL" id="TNV87105.1"/>
    </source>
</evidence>
<dbReference type="EMBL" id="RRYP01000628">
    <property type="protein sequence ID" value="TNV87105.1"/>
    <property type="molecule type" value="Genomic_DNA"/>
</dbReference>
<evidence type="ECO:0000313" key="2">
    <source>
        <dbReference type="Proteomes" id="UP000785679"/>
    </source>
</evidence>
<keyword evidence="2" id="KW-1185">Reference proteome</keyword>
<protein>
    <submittedName>
        <fullName evidence="1">Uncharacterized protein</fullName>
    </submittedName>
</protein>